<protein>
    <submittedName>
        <fullName evidence="2">Prolyl oligopeptidase family protein</fullName>
    </submittedName>
</protein>
<evidence type="ECO:0000313" key="2">
    <source>
        <dbReference type="EMBL" id="VFJ72799.1"/>
    </source>
</evidence>
<dbReference type="Pfam" id="PF00326">
    <property type="entry name" value="Peptidase_S9"/>
    <property type="match status" value="1"/>
</dbReference>
<gene>
    <name evidence="2" type="ORF">BECKFW1821C_GA0114237_103733</name>
</gene>
<evidence type="ECO:0000259" key="1">
    <source>
        <dbReference type="Pfam" id="PF00326"/>
    </source>
</evidence>
<reference evidence="2" key="1">
    <citation type="submission" date="2019-02" db="EMBL/GenBank/DDBJ databases">
        <authorList>
            <person name="Gruber-Vodicka R. H."/>
            <person name="Seah K. B. B."/>
        </authorList>
    </citation>
    <scope>NUCLEOTIDE SEQUENCE</scope>
    <source>
        <strain evidence="2">BECK_BZ131</strain>
    </source>
</reference>
<feature type="domain" description="Peptidase S9 prolyl oligopeptidase catalytic" evidence="1">
    <location>
        <begin position="39"/>
        <end position="215"/>
    </location>
</feature>
<dbReference type="Gene3D" id="3.40.50.1820">
    <property type="entry name" value="alpha/beta hydrolase"/>
    <property type="match status" value="1"/>
</dbReference>
<name>A0A450TV53_9GAMM</name>
<organism evidence="2">
    <name type="scientific">Candidatus Kentrum sp. FW</name>
    <dbReference type="NCBI Taxonomy" id="2126338"/>
    <lineage>
        <taxon>Bacteria</taxon>
        <taxon>Pseudomonadati</taxon>
        <taxon>Pseudomonadota</taxon>
        <taxon>Gammaproteobacteria</taxon>
        <taxon>Candidatus Kentrum</taxon>
    </lineage>
</organism>
<sequence>MDTHLPGYLRKSKPGAPCVLLVGPAFESAKEVMLHQLAEVFLKRGMSVVYFDGPGQGEMVGKLSMNIADFDDAISIVIDFLAEQGDLVDRERIGILGVSLGGYLAMRSSVKDRRIAACIGLTGNFDGHCILNVAPKVQRDMLYGFGFGDGEPIPHPDEFIPPLSTLEQAITTPLLLIHGGKDHISTPDQLDKLRAWVRGPTDVWLYEDEGHVCYSRFGDILPAMGDWMADILLTS</sequence>
<dbReference type="GO" id="GO:0008236">
    <property type="term" value="F:serine-type peptidase activity"/>
    <property type="evidence" value="ECO:0007669"/>
    <property type="project" value="InterPro"/>
</dbReference>
<dbReference type="PANTHER" id="PTHR22946">
    <property type="entry name" value="DIENELACTONE HYDROLASE DOMAIN-CONTAINING PROTEIN-RELATED"/>
    <property type="match status" value="1"/>
</dbReference>
<dbReference type="AlphaFoldDB" id="A0A450TV53"/>
<proteinExistence type="predicted"/>
<dbReference type="GO" id="GO:0006508">
    <property type="term" value="P:proteolysis"/>
    <property type="evidence" value="ECO:0007669"/>
    <property type="project" value="InterPro"/>
</dbReference>
<dbReference type="EMBL" id="CAADFE010000037">
    <property type="protein sequence ID" value="VFJ72799.1"/>
    <property type="molecule type" value="Genomic_DNA"/>
</dbReference>
<dbReference type="InterPro" id="IPR029058">
    <property type="entry name" value="AB_hydrolase_fold"/>
</dbReference>
<dbReference type="PANTHER" id="PTHR22946:SF12">
    <property type="entry name" value="CONIDIAL PIGMENT BIOSYNTHESIS PROTEIN AYG1 (AFU_ORTHOLOGUE AFUA_2G17550)"/>
    <property type="match status" value="1"/>
</dbReference>
<dbReference type="InterPro" id="IPR001375">
    <property type="entry name" value="Peptidase_S9_cat"/>
</dbReference>
<accession>A0A450TV53</accession>
<dbReference type="SUPFAM" id="SSF53474">
    <property type="entry name" value="alpha/beta-Hydrolases"/>
    <property type="match status" value="1"/>
</dbReference>
<dbReference type="InterPro" id="IPR050261">
    <property type="entry name" value="FrsA_esterase"/>
</dbReference>